<dbReference type="GO" id="GO:0051082">
    <property type="term" value="F:unfolded protein binding"/>
    <property type="evidence" value="ECO:0007669"/>
    <property type="project" value="InterPro"/>
</dbReference>
<evidence type="ECO:0000256" key="1">
    <source>
        <dbReference type="ARBA" id="ARBA00022481"/>
    </source>
</evidence>
<dbReference type="PROSITE" id="PS51188">
    <property type="entry name" value="ZF_CR"/>
    <property type="match status" value="1"/>
</dbReference>
<dbReference type="CDD" id="cd10747">
    <property type="entry name" value="DnaJ_C"/>
    <property type="match status" value="1"/>
</dbReference>
<keyword evidence="2 9" id="KW-0479">Metal-binding</keyword>
<dbReference type="InterPro" id="IPR018253">
    <property type="entry name" value="DnaJ_domain_CS"/>
</dbReference>
<dbReference type="SMART" id="SM00271">
    <property type="entry name" value="DnaJ"/>
    <property type="match status" value="1"/>
</dbReference>
<dbReference type="GO" id="GO:0006457">
    <property type="term" value="P:protein folding"/>
    <property type="evidence" value="ECO:0007669"/>
    <property type="project" value="InterPro"/>
</dbReference>
<dbReference type="SUPFAM" id="SSF46565">
    <property type="entry name" value="Chaperone J-domain"/>
    <property type="match status" value="1"/>
</dbReference>
<dbReference type="CDD" id="cd10719">
    <property type="entry name" value="DnaJ_zf"/>
    <property type="match status" value="1"/>
</dbReference>
<evidence type="ECO:0000256" key="3">
    <source>
        <dbReference type="ARBA" id="ARBA00022737"/>
    </source>
</evidence>
<dbReference type="PROSITE" id="PS00636">
    <property type="entry name" value="DNAJ_1"/>
    <property type="match status" value="1"/>
</dbReference>
<dbReference type="SUPFAM" id="SSF49493">
    <property type="entry name" value="HSP40/DnaJ peptide-binding domain"/>
    <property type="match status" value="2"/>
</dbReference>
<dbReference type="CDD" id="cd06257">
    <property type="entry name" value="DnaJ"/>
    <property type="match status" value="1"/>
</dbReference>
<dbReference type="InterPro" id="IPR008971">
    <property type="entry name" value="HSP40/DnaJ_pept-bd"/>
</dbReference>
<dbReference type="Gene3D" id="1.10.287.110">
    <property type="entry name" value="DnaJ domain"/>
    <property type="match status" value="1"/>
</dbReference>
<dbReference type="InterPro" id="IPR036869">
    <property type="entry name" value="J_dom_sf"/>
</dbReference>
<keyword evidence="13" id="KW-1185">Reference proteome</keyword>
<dbReference type="InterPro" id="IPR012724">
    <property type="entry name" value="DnaJ"/>
</dbReference>
<dbReference type="FunFam" id="2.10.230.10:FF:000001">
    <property type="entry name" value="DnaJ subfamily A member 2"/>
    <property type="match status" value="1"/>
</dbReference>
<dbReference type="InterPro" id="IPR001623">
    <property type="entry name" value="DnaJ_domain"/>
</dbReference>
<organism evidence="13 14">
    <name type="scientific">Mesorhabditis belari</name>
    <dbReference type="NCBI Taxonomy" id="2138241"/>
    <lineage>
        <taxon>Eukaryota</taxon>
        <taxon>Metazoa</taxon>
        <taxon>Ecdysozoa</taxon>
        <taxon>Nematoda</taxon>
        <taxon>Chromadorea</taxon>
        <taxon>Rhabditida</taxon>
        <taxon>Rhabditina</taxon>
        <taxon>Rhabditomorpha</taxon>
        <taxon>Rhabditoidea</taxon>
        <taxon>Rhabditidae</taxon>
        <taxon>Mesorhabditinae</taxon>
        <taxon>Mesorhabditis</taxon>
    </lineage>
</organism>
<dbReference type="InterPro" id="IPR001305">
    <property type="entry name" value="HSP_DnaJ_Cys-rich_dom"/>
</dbReference>
<evidence type="ECO:0000256" key="4">
    <source>
        <dbReference type="ARBA" id="ARBA00022771"/>
    </source>
</evidence>
<keyword evidence="3" id="KW-0677">Repeat</keyword>
<evidence type="ECO:0000256" key="2">
    <source>
        <dbReference type="ARBA" id="ARBA00022723"/>
    </source>
</evidence>
<feature type="zinc finger region" description="CR-type" evidence="9">
    <location>
        <begin position="150"/>
        <end position="234"/>
    </location>
</feature>
<reference evidence="14" key="1">
    <citation type="submission" date="2024-02" db="UniProtKB">
        <authorList>
            <consortium name="WormBaseParasite"/>
        </authorList>
    </citation>
    <scope>IDENTIFICATION</scope>
</reference>
<name>A0AAF3EFP3_9BILA</name>
<dbReference type="InterPro" id="IPR044713">
    <property type="entry name" value="DNJA1/2-like"/>
</dbReference>
<dbReference type="Pfam" id="PF01556">
    <property type="entry name" value="DnaJ_C"/>
    <property type="match status" value="1"/>
</dbReference>
<evidence type="ECO:0000259" key="12">
    <source>
        <dbReference type="PROSITE" id="PS51188"/>
    </source>
</evidence>
<keyword evidence="1" id="KW-0488">Methylation</keyword>
<dbReference type="Proteomes" id="UP000887575">
    <property type="component" value="Unassembled WGS sequence"/>
</dbReference>
<evidence type="ECO:0000313" key="13">
    <source>
        <dbReference type="Proteomes" id="UP000887575"/>
    </source>
</evidence>
<evidence type="ECO:0000256" key="5">
    <source>
        <dbReference type="ARBA" id="ARBA00022833"/>
    </source>
</evidence>
<dbReference type="InterPro" id="IPR002939">
    <property type="entry name" value="DnaJ_C"/>
</dbReference>
<proteinExistence type="inferred from homology"/>
<dbReference type="PROSITE" id="PS50076">
    <property type="entry name" value="DNAJ_2"/>
    <property type="match status" value="1"/>
</dbReference>
<feature type="domain" description="CR-type" evidence="12">
    <location>
        <begin position="150"/>
        <end position="234"/>
    </location>
</feature>
<evidence type="ECO:0000256" key="10">
    <source>
        <dbReference type="SAM" id="MobiDB-lite"/>
    </source>
</evidence>
<dbReference type="InterPro" id="IPR036410">
    <property type="entry name" value="HSP_DnaJ_Cys-rich_dom_sf"/>
</dbReference>
<protein>
    <submittedName>
        <fullName evidence="14">Uncharacterized protein</fullName>
    </submittedName>
</protein>
<dbReference type="WBParaSite" id="MBELARI_LOCUS12793">
    <property type="protein sequence ID" value="MBELARI_LOCUS12793"/>
    <property type="gene ID" value="MBELARI_LOCUS12793"/>
</dbReference>
<dbReference type="PRINTS" id="PR00625">
    <property type="entry name" value="JDOMAIN"/>
</dbReference>
<evidence type="ECO:0000256" key="7">
    <source>
        <dbReference type="ARBA" id="ARBA00023288"/>
    </source>
</evidence>
<accession>A0AAF3EFP3</accession>
<dbReference type="FunFam" id="2.60.260.20:FF:000003">
    <property type="entry name" value="DnaJ subfamily A member 2"/>
    <property type="match status" value="1"/>
</dbReference>
<keyword evidence="4 9" id="KW-0863">Zinc-finger</keyword>
<dbReference type="Pfam" id="PF00226">
    <property type="entry name" value="DnaJ"/>
    <property type="match status" value="1"/>
</dbReference>
<dbReference type="PANTHER" id="PTHR43888">
    <property type="entry name" value="DNAJ-LIKE-2, ISOFORM A-RELATED"/>
    <property type="match status" value="1"/>
</dbReference>
<evidence type="ECO:0000313" key="14">
    <source>
        <dbReference type="WBParaSite" id="MBELARI_LOCUS12793"/>
    </source>
</evidence>
<dbReference type="SUPFAM" id="SSF57938">
    <property type="entry name" value="DnaJ/Hsp40 cysteine-rich domain"/>
    <property type="match status" value="1"/>
</dbReference>
<dbReference type="Pfam" id="PF00684">
    <property type="entry name" value="DnaJ_CXXCXGXG"/>
    <property type="match status" value="1"/>
</dbReference>
<dbReference type="HAMAP" id="MF_01152">
    <property type="entry name" value="DnaJ"/>
    <property type="match status" value="1"/>
</dbReference>
<keyword evidence="5 9" id="KW-0862">Zinc</keyword>
<dbReference type="GO" id="GO:0030544">
    <property type="term" value="F:Hsp70 protein binding"/>
    <property type="evidence" value="ECO:0007669"/>
    <property type="project" value="InterPro"/>
</dbReference>
<evidence type="ECO:0000259" key="11">
    <source>
        <dbReference type="PROSITE" id="PS50076"/>
    </source>
</evidence>
<dbReference type="Gene3D" id="2.60.260.20">
    <property type="entry name" value="Urease metallochaperone UreE, N-terminal domain"/>
    <property type="match status" value="2"/>
</dbReference>
<dbReference type="Gene3D" id="2.10.230.10">
    <property type="entry name" value="Heat shock protein DnaJ, cysteine-rich domain"/>
    <property type="match status" value="1"/>
</dbReference>
<dbReference type="FunFam" id="1.10.287.110:FF:000016">
    <property type="entry name" value="DnaJ (Hsp40) homolog, subfamily A, member 2"/>
    <property type="match status" value="1"/>
</dbReference>
<dbReference type="AlphaFoldDB" id="A0AAF3EFP3"/>
<keyword evidence="8" id="KW-0636">Prenylation</keyword>
<feature type="domain" description="J" evidence="11">
    <location>
        <begin position="22"/>
        <end position="84"/>
    </location>
</feature>
<keyword evidence="6" id="KW-0143">Chaperone</keyword>
<dbReference type="GO" id="GO:0009408">
    <property type="term" value="P:response to heat"/>
    <property type="evidence" value="ECO:0007669"/>
    <property type="project" value="InterPro"/>
</dbReference>
<dbReference type="GO" id="GO:0005524">
    <property type="term" value="F:ATP binding"/>
    <property type="evidence" value="ECO:0007669"/>
    <property type="project" value="InterPro"/>
</dbReference>
<dbReference type="GO" id="GO:0008270">
    <property type="term" value="F:zinc ion binding"/>
    <property type="evidence" value="ECO:0007669"/>
    <property type="project" value="UniProtKB-KW"/>
</dbReference>
<evidence type="ECO:0000256" key="9">
    <source>
        <dbReference type="PROSITE-ProRule" id="PRU00546"/>
    </source>
</evidence>
<sequence>MFFNMGGMGGGSRGRDGPVDTKLYDVLGVKPSATEDEIKKAYRKLAKEYHPDKNPDHGDKFKEISFAHEILSNAERRKTYDQVGLDGIKEGGGGGGFGGDLFSHLFGDDGAGGHPFSFFGMGGGGGSRRRRQAKPTVHHLGVTLENIYKGKTAKLQLSKSVLCDTCRGSGGRPGASYDCRGCQGRGVKYQMRQVGPGMIQQMQVACPDCRGDGSQVPPSEKCKSCQGEKLKKVQKMIEVHVDPGMRHGEQVTFHGEGDQVDPEIEAGDVIVVINVKEHAVFKRNGDNLHMVKEISLNEALCGFEIPITHLDGRKVVLKSAPGDIVRPDDIRGVIGEGMPKRRHHELRGTLFVKFDVKFPVSHFLDDEKKYKLLASCFPSAKQIAPPTGEHEEVSLFEYDEKKYGGRRGEAYEDESDSDEGHGSHGSHVQCAQS</sequence>
<feature type="region of interest" description="Disordered" evidence="10">
    <location>
        <begin position="406"/>
        <end position="433"/>
    </location>
</feature>
<evidence type="ECO:0000256" key="8">
    <source>
        <dbReference type="ARBA" id="ARBA00023289"/>
    </source>
</evidence>
<evidence type="ECO:0000256" key="6">
    <source>
        <dbReference type="ARBA" id="ARBA00023186"/>
    </source>
</evidence>
<keyword evidence="7" id="KW-0449">Lipoprotein</keyword>